<name>A0A1H5RA58_9PSEU</name>
<dbReference type="AlphaFoldDB" id="A0A1H5RA58"/>
<dbReference type="InterPro" id="IPR009061">
    <property type="entry name" value="DNA-bd_dom_put_sf"/>
</dbReference>
<dbReference type="Pfam" id="PF12728">
    <property type="entry name" value="HTH_17"/>
    <property type="match status" value="1"/>
</dbReference>
<dbReference type="SUPFAM" id="SSF46955">
    <property type="entry name" value="Putative DNA-binding domain"/>
    <property type="match status" value="1"/>
</dbReference>
<feature type="domain" description="Helix-turn-helix" evidence="1">
    <location>
        <begin position="6"/>
        <end position="53"/>
    </location>
</feature>
<protein>
    <submittedName>
        <fullName evidence="2">DNA binding domain-containing protein, excisionase family</fullName>
    </submittedName>
</protein>
<dbReference type="EMBL" id="FNUJ01000007">
    <property type="protein sequence ID" value="SEF34481.1"/>
    <property type="molecule type" value="Genomic_DNA"/>
</dbReference>
<dbReference type="InterPro" id="IPR036388">
    <property type="entry name" value="WH-like_DNA-bd_sf"/>
</dbReference>
<dbReference type="Gene3D" id="1.10.10.10">
    <property type="entry name" value="Winged helix-like DNA-binding domain superfamily/Winged helix DNA-binding domain"/>
    <property type="match status" value="1"/>
</dbReference>
<sequence>MPAKHLSIRDLSDRLGVPVPTLYRWNSHQTGPKYFRAGRHVRYRLADVEAWERAHEAGGERVA</sequence>
<dbReference type="OrthoDB" id="5524782at2"/>
<dbReference type="RefSeq" id="WP_086676620.1">
    <property type="nucleotide sequence ID" value="NZ_FNUJ01000007.1"/>
</dbReference>
<organism evidence="2 3">
    <name type="scientific">Amycolatopsis pretoriensis</name>
    <dbReference type="NCBI Taxonomy" id="218821"/>
    <lineage>
        <taxon>Bacteria</taxon>
        <taxon>Bacillati</taxon>
        <taxon>Actinomycetota</taxon>
        <taxon>Actinomycetes</taxon>
        <taxon>Pseudonocardiales</taxon>
        <taxon>Pseudonocardiaceae</taxon>
        <taxon>Amycolatopsis</taxon>
    </lineage>
</organism>
<reference evidence="3" key="1">
    <citation type="submission" date="2016-10" db="EMBL/GenBank/DDBJ databases">
        <authorList>
            <person name="Varghese N."/>
            <person name="Submissions S."/>
        </authorList>
    </citation>
    <scope>NUCLEOTIDE SEQUENCE [LARGE SCALE GENOMIC DNA]</scope>
    <source>
        <strain evidence="3">DSM 44654</strain>
    </source>
</reference>
<dbReference type="Proteomes" id="UP000198878">
    <property type="component" value="Unassembled WGS sequence"/>
</dbReference>
<evidence type="ECO:0000259" key="1">
    <source>
        <dbReference type="Pfam" id="PF12728"/>
    </source>
</evidence>
<accession>A0A1H5RA58</accession>
<gene>
    <name evidence="2" type="ORF">SAMN05421837_107408</name>
</gene>
<evidence type="ECO:0000313" key="3">
    <source>
        <dbReference type="Proteomes" id="UP000198878"/>
    </source>
</evidence>
<dbReference type="InterPro" id="IPR041657">
    <property type="entry name" value="HTH_17"/>
</dbReference>
<proteinExistence type="predicted"/>
<dbReference type="STRING" id="218821.SAMN05421837_107408"/>
<keyword evidence="3" id="KW-1185">Reference proteome</keyword>
<evidence type="ECO:0000313" key="2">
    <source>
        <dbReference type="EMBL" id="SEF34481.1"/>
    </source>
</evidence>